<evidence type="ECO:0000313" key="10">
    <source>
        <dbReference type="Proteomes" id="UP001177003"/>
    </source>
</evidence>
<keyword evidence="5" id="KW-0333">Golgi apparatus</keyword>
<proteinExistence type="inferred from homology"/>
<feature type="compositionally biased region" description="Basic and acidic residues" evidence="6">
    <location>
        <begin position="98"/>
        <end position="109"/>
    </location>
</feature>
<evidence type="ECO:0000313" key="9">
    <source>
        <dbReference type="EMBL" id="CAI9288036.1"/>
    </source>
</evidence>
<evidence type="ECO:0000256" key="2">
    <source>
        <dbReference type="ARBA" id="ARBA00010271"/>
    </source>
</evidence>
<keyword evidence="10" id="KW-1185">Reference proteome</keyword>
<protein>
    <recommendedName>
        <fullName evidence="8">Exostosin GT47 domain-containing protein</fullName>
    </recommendedName>
</protein>
<dbReference type="AlphaFoldDB" id="A0AA35Z8S7"/>
<keyword evidence="7" id="KW-1133">Transmembrane helix</keyword>
<dbReference type="InterPro" id="IPR040911">
    <property type="entry name" value="Exostosin_GT47"/>
</dbReference>
<keyword evidence="3" id="KW-0808">Transferase</keyword>
<feature type="domain" description="Exostosin GT47" evidence="8">
    <location>
        <begin position="166"/>
        <end position="504"/>
    </location>
</feature>
<keyword evidence="7" id="KW-0472">Membrane</keyword>
<dbReference type="Proteomes" id="UP001177003">
    <property type="component" value="Chromosome 5"/>
</dbReference>
<dbReference type="PANTHER" id="PTHR11062:SF282">
    <property type="entry name" value="XYLOGLUCAN GALACTOSYLTRANSFERASE GT11-RELATED"/>
    <property type="match status" value="1"/>
</dbReference>
<keyword evidence="7" id="KW-0812">Transmembrane</keyword>
<feature type="compositionally biased region" description="Basic and acidic residues" evidence="6">
    <location>
        <begin position="116"/>
        <end position="129"/>
    </location>
</feature>
<evidence type="ECO:0000256" key="7">
    <source>
        <dbReference type="SAM" id="Phobius"/>
    </source>
</evidence>
<dbReference type="Pfam" id="PF03016">
    <property type="entry name" value="Exostosin_GT47"/>
    <property type="match status" value="1"/>
</dbReference>
<keyword evidence="4" id="KW-0735">Signal-anchor</keyword>
<gene>
    <name evidence="9" type="ORF">LSALG_LOCUS27364</name>
</gene>
<feature type="region of interest" description="Disordered" evidence="6">
    <location>
        <begin position="52"/>
        <end position="75"/>
    </location>
</feature>
<dbReference type="GO" id="GO:0000139">
    <property type="term" value="C:Golgi membrane"/>
    <property type="evidence" value="ECO:0007669"/>
    <property type="project" value="UniProtKB-SubCell"/>
</dbReference>
<feature type="compositionally biased region" description="Polar residues" evidence="6">
    <location>
        <begin position="52"/>
        <end position="68"/>
    </location>
</feature>
<accession>A0AA35Z8S7</accession>
<dbReference type="EMBL" id="OX465081">
    <property type="protein sequence ID" value="CAI9288036.1"/>
    <property type="molecule type" value="Genomic_DNA"/>
</dbReference>
<evidence type="ECO:0000256" key="6">
    <source>
        <dbReference type="SAM" id="MobiDB-lite"/>
    </source>
</evidence>
<keyword evidence="3" id="KW-0328">Glycosyltransferase</keyword>
<sequence>MDHTSRYRIKIGVVLCVFFICWCVMIHNVKWYDLSSPITAFRHQGNTVEIVDTNTTHPAATESENSTTGDDKTKVDDEIDWIKDTTQLQALEEELEPVLEKFKPKPEEKKRKHNKTTNEKGSEQMEEKRKQKSHDRRVNETTIEKVAEQLGRQRTERRRHRSTKRSCSGRYIYVHDLPAKFNDDILDDCRSFNKWQNMCPSLDNNGLGPVLGNSQRVLSRSGWYSTNQFLLEVIFRNRMKQYECLTNDSSTASAIYVPYFAGLDVSRYLFDHNTSSRDAISLDLAEWLRKRPEWEINSGKNHFLVIGRITWDFRRDTDDDDAWGSKLMSLPEFKNMTILTIEKSPWHNNDFGIPYPTYFHPGNDLQIIDWQNKMKRQRRRALFSFAGAPRPGVEDSIREKIIEQCVASIPKCRLLRCSYYNLKCYQPIDVMRLFQNSVFCLQPPGDSYTRRSTFDSILAGCIPVFFTPGSAYIQYIWHLPRDFHKYSVLIDEEDVHHKNVSIEHVLSQIPATKVAEMRDEVIRLIPQVVYADPKSKLEKFKDAFDLSVDGVLERMDRLNKSESSFDFDEKSSWKYLLFGSVGKHDWDHYFRYSRNQKVKKSETEDN</sequence>
<evidence type="ECO:0000259" key="8">
    <source>
        <dbReference type="Pfam" id="PF03016"/>
    </source>
</evidence>
<dbReference type="PANTHER" id="PTHR11062">
    <property type="entry name" value="EXOSTOSIN HEPARAN SULFATE GLYCOSYLTRANSFERASE -RELATED"/>
    <property type="match status" value="1"/>
</dbReference>
<dbReference type="GO" id="GO:0016757">
    <property type="term" value="F:glycosyltransferase activity"/>
    <property type="evidence" value="ECO:0007669"/>
    <property type="project" value="UniProtKB-KW"/>
</dbReference>
<name>A0AA35Z8S7_LACSI</name>
<feature type="transmembrane region" description="Helical" evidence="7">
    <location>
        <begin position="12"/>
        <end position="32"/>
    </location>
</feature>
<evidence type="ECO:0000256" key="1">
    <source>
        <dbReference type="ARBA" id="ARBA00004323"/>
    </source>
</evidence>
<dbReference type="InterPro" id="IPR004263">
    <property type="entry name" value="Exostosin"/>
</dbReference>
<evidence type="ECO:0000256" key="4">
    <source>
        <dbReference type="ARBA" id="ARBA00022968"/>
    </source>
</evidence>
<reference evidence="9" key="1">
    <citation type="submission" date="2023-04" db="EMBL/GenBank/DDBJ databases">
        <authorList>
            <person name="Vijverberg K."/>
            <person name="Xiong W."/>
            <person name="Schranz E."/>
        </authorList>
    </citation>
    <scope>NUCLEOTIDE SEQUENCE</scope>
</reference>
<comment type="subcellular location">
    <subcellularLocation>
        <location evidence="1">Golgi apparatus membrane</location>
        <topology evidence="1">Single-pass type II membrane protein</topology>
    </subcellularLocation>
</comment>
<organism evidence="9 10">
    <name type="scientific">Lactuca saligna</name>
    <name type="common">Willowleaf lettuce</name>
    <dbReference type="NCBI Taxonomy" id="75948"/>
    <lineage>
        <taxon>Eukaryota</taxon>
        <taxon>Viridiplantae</taxon>
        <taxon>Streptophyta</taxon>
        <taxon>Embryophyta</taxon>
        <taxon>Tracheophyta</taxon>
        <taxon>Spermatophyta</taxon>
        <taxon>Magnoliopsida</taxon>
        <taxon>eudicotyledons</taxon>
        <taxon>Gunneridae</taxon>
        <taxon>Pentapetalae</taxon>
        <taxon>asterids</taxon>
        <taxon>campanulids</taxon>
        <taxon>Asterales</taxon>
        <taxon>Asteraceae</taxon>
        <taxon>Cichorioideae</taxon>
        <taxon>Cichorieae</taxon>
        <taxon>Lactucinae</taxon>
        <taxon>Lactuca</taxon>
    </lineage>
</organism>
<evidence type="ECO:0000256" key="3">
    <source>
        <dbReference type="ARBA" id="ARBA00022676"/>
    </source>
</evidence>
<feature type="region of interest" description="Disordered" evidence="6">
    <location>
        <begin position="95"/>
        <end position="143"/>
    </location>
</feature>
<comment type="similarity">
    <text evidence="2">Belongs to the glycosyltransferase 47 family.</text>
</comment>
<evidence type="ECO:0000256" key="5">
    <source>
        <dbReference type="ARBA" id="ARBA00023034"/>
    </source>
</evidence>